<dbReference type="Proteomes" id="UP001472677">
    <property type="component" value="Unassembled WGS sequence"/>
</dbReference>
<sequence>MYGLSCEISCLDFCIRLGVQFNSLTYLDVQCFSKKGWNNSLSADQTYVSAMEADGEDMNATSVTVEDSVCNKEGTGDGSSVPNSPGKVMVLHLVSLMKK</sequence>
<comment type="caution">
    <text evidence="1">The sequence shown here is derived from an EMBL/GenBank/DDBJ whole genome shotgun (WGS) entry which is preliminary data.</text>
</comment>
<keyword evidence="2" id="KW-1185">Reference proteome</keyword>
<reference evidence="1 2" key="1">
    <citation type="journal article" date="2024" name="G3 (Bethesda)">
        <title>Genome assembly of Hibiscus sabdariffa L. provides insights into metabolisms of medicinal natural products.</title>
        <authorList>
            <person name="Kim T."/>
        </authorList>
    </citation>
    <scope>NUCLEOTIDE SEQUENCE [LARGE SCALE GENOMIC DNA]</scope>
    <source>
        <strain evidence="1">TK-2024</strain>
        <tissue evidence="1">Old leaves</tissue>
    </source>
</reference>
<accession>A0ABR2DKA4</accession>
<name>A0ABR2DKA4_9ROSI</name>
<protein>
    <submittedName>
        <fullName evidence="1">Uncharacterized protein</fullName>
    </submittedName>
</protein>
<dbReference type="EMBL" id="JBBPBM010000024">
    <property type="protein sequence ID" value="KAK8541536.1"/>
    <property type="molecule type" value="Genomic_DNA"/>
</dbReference>
<evidence type="ECO:0000313" key="1">
    <source>
        <dbReference type="EMBL" id="KAK8541536.1"/>
    </source>
</evidence>
<evidence type="ECO:0000313" key="2">
    <source>
        <dbReference type="Proteomes" id="UP001472677"/>
    </source>
</evidence>
<gene>
    <name evidence="1" type="ORF">V6N12_014167</name>
</gene>
<organism evidence="1 2">
    <name type="scientific">Hibiscus sabdariffa</name>
    <name type="common">roselle</name>
    <dbReference type="NCBI Taxonomy" id="183260"/>
    <lineage>
        <taxon>Eukaryota</taxon>
        <taxon>Viridiplantae</taxon>
        <taxon>Streptophyta</taxon>
        <taxon>Embryophyta</taxon>
        <taxon>Tracheophyta</taxon>
        <taxon>Spermatophyta</taxon>
        <taxon>Magnoliopsida</taxon>
        <taxon>eudicotyledons</taxon>
        <taxon>Gunneridae</taxon>
        <taxon>Pentapetalae</taxon>
        <taxon>rosids</taxon>
        <taxon>malvids</taxon>
        <taxon>Malvales</taxon>
        <taxon>Malvaceae</taxon>
        <taxon>Malvoideae</taxon>
        <taxon>Hibiscus</taxon>
    </lineage>
</organism>
<proteinExistence type="predicted"/>